<organism evidence="2 3">
    <name type="scientific">Orbilia ellipsospora</name>
    <dbReference type="NCBI Taxonomy" id="2528407"/>
    <lineage>
        <taxon>Eukaryota</taxon>
        <taxon>Fungi</taxon>
        <taxon>Dikarya</taxon>
        <taxon>Ascomycota</taxon>
        <taxon>Pezizomycotina</taxon>
        <taxon>Orbiliomycetes</taxon>
        <taxon>Orbiliales</taxon>
        <taxon>Orbiliaceae</taxon>
        <taxon>Orbilia</taxon>
    </lineage>
</organism>
<dbReference type="EMBL" id="JAVHJO010000001">
    <property type="protein sequence ID" value="KAK6544770.1"/>
    <property type="molecule type" value="Genomic_DNA"/>
</dbReference>
<dbReference type="Proteomes" id="UP001365542">
    <property type="component" value="Unassembled WGS sequence"/>
</dbReference>
<gene>
    <name evidence="2" type="ORF">TWF694_001453</name>
</gene>
<reference evidence="2 3" key="1">
    <citation type="submission" date="2019-10" db="EMBL/GenBank/DDBJ databases">
        <authorList>
            <person name="Palmer J.M."/>
        </authorList>
    </citation>
    <scope>NUCLEOTIDE SEQUENCE [LARGE SCALE GENOMIC DNA]</scope>
    <source>
        <strain evidence="2 3">TWF694</strain>
    </source>
</reference>
<feature type="signal peptide" evidence="1">
    <location>
        <begin position="1"/>
        <end position="23"/>
    </location>
</feature>
<accession>A0AAV9XSG8</accession>
<feature type="chain" id="PRO_5043653861" evidence="1">
    <location>
        <begin position="24"/>
        <end position="255"/>
    </location>
</feature>
<evidence type="ECO:0000256" key="1">
    <source>
        <dbReference type="SAM" id="SignalP"/>
    </source>
</evidence>
<evidence type="ECO:0000313" key="3">
    <source>
        <dbReference type="Proteomes" id="UP001365542"/>
    </source>
</evidence>
<proteinExistence type="predicted"/>
<comment type="caution">
    <text evidence="2">The sequence shown here is derived from an EMBL/GenBank/DDBJ whole genome shotgun (WGS) entry which is preliminary data.</text>
</comment>
<dbReference type="AlphaFoldDB" id="A0AAV9XSG8"/>
<evidence type="ECO:0000313" key="2">
    <source>
        <dbReference type="EMBL" id="KAK6544770.1"/>
    </source>
</evidence>
<sequence>MKMAPLSRYGALLFLILTEDASAKAIPQLARSPPIQAIPIKRNFIDNAAYNYYPRQEVAPVITPATSLTTTPRDLGPLVNSLKKRLDIHKPVYDVIGCSSDPGYLQSFIDSVYTNQIPVWDPYGNLSNMVVCASGWWGQGVDYCVCPAYGCWGGMCQYQALLNANANVWSKIIKISCAPGPKSVHSPMEGGGVSLQVLKSVQTVRAVTQMLVNFVVETARVTILGTARDVVEAATADQVHIVAEMLVFPGMTNAV</sequence>
<name>A0AAV9XSG8_9PEZI</name>
<keyword evidence="3" id="KW-1185">Reference proteome</keyword>
<keyword evidence="1" id="KW-0732">Signal</keyword>
<protein>
    <submittedName>
        <fullName evidence="2">Uncharacterized protein</fullName>
    </submittedName>
</protein>